<dbReference type="EMBL" id="LAZR01052840">
    <property type="protein sequence ID" value="KKK82067.1"/>
    <property type="molecule type" value="Genomic_DNA"/>
</dbReference>
<proteinExistence type="predicted"/>
<protein>
    <submittedName>
        <fullName evidence="1">Uncharacterized protein</fullName>
    </submittedName>
</protein>
<organism evidence="1">
    <name type="scientific">marine sediment metagenome</name>
    <dbReference type="NCBI Taxonomy" id="412755"/>
    <lineage>
        <taxon>unclassified sequences</taxon>
        <taxon>metagenomes</taxon>
        <taxon>ecological metagenomes</taxon>
    </lineage>
</organism>
<comment type="caution">
    <text evidence="1">The sequence shown here is derived from an EMBL/GenBank/DDBJ whole genome shotgun (WGS) entry which is preliminary data.</text>
</comment>
<sequence length="58" mass="6378">MSAFNHGTATAKRDILFREAGFSWGYFARLPAPPPVLESGEVCVITAYLPEMEKFAVS</sequence>
<dbReference type="AlphaFoldDB" id="A0A0F8YL04"/>
<evidence type="ECO:0000313" key="1">
    <source>
        <dbReference type="EMBL" id="KKK82067.1"/>
    </source>
</evidence>
<feature type="non-terminal residue" evidence="1">
    <location>
        <position position="58"/>
    </location>
</feature>
<accession>A0A0F8YL04</accession>
<gene>
    <name evidence="1" type="ORF">LCGC14_2807080</name>
</gene>
<reference evidence="1" key="1">
    <citation type="journal article" date="2015" name="Nature">
        <title>Complex archaea that bridge the gap between prokaryotes and eukaryotes.</title>
        <authorList>
            <person name="Spang A."/>
            <person name="Saw J.H."/>
            <person name="Jorgensen S.L."/>
            <person name="Zaremba-Niedzwiedzka K."/>
            <person name="Martijn J."/>
            <person name="Lind A.E."/>
            <person name="van Eijk R."/>
            <person name="Schleper C."/>
            <person name="Guy L."/>
            <person name="Ettema T.J."/>
        </authorList>
    </citation>
    <scope>NUCLEOTIDE SEQUENCE</scope>
</reference>
<name>A0A0F8YL04_9ZZZZ</name>